<proteinExistence type="predicted"/>
<keyword evidence="4" id="KW-0720">Serine protease</keyword>
<keyword evidence="2 7" id="KW-0732">Signal</keyword>
<keyword evidence="1" id="KW-0645">Protease</keyword>
<evidence type="ECO:0000313" key="9">
    <source>
        <dbReference type="EMBL" id="ELK33211.1"/>
    </source>
</evidence>
<dbReference type="SUPFAM" id="SSF50494">
    <property type="entry name" value="Trypsin-like serine proteases"/>
    <property type="match status" value="1"/>
</dbReference>
<dbReference type="PANTHER" id="PTHR24253">
    <property type="entry name" value="TRANSMEMBRANE PROTEASE SERINE"/>
    <property type="match status" value="1"/>
</dbReference>
<dbReference type="InterPro" id="IPR043504">
    <property type="entry name" value="Peptidase_S1_PA_chymotrypsin"/>
</dbReference>
<dbReference type="GO" id="GO:0004252">
    <property type="term" value="F:serine-type endopeptidase activity"/>
    <property type="evidence" value="ECO:0007669"/>
    <property type="project" value="InterPro"/>
</dbReference>
<dbReference type="InterPro" id="IPR009003">
    <property type="entry name" value="Peptidase_S1_PA"/>
</dbReference>
<evidence type="ECO:0000256" key="7">
    <source>
        <dbReference type="SAM" id="SignalP"/>
    </source>
</evidence>
<evidence type="ECO:0000259" key="8">
    <source>
        <dbReference type="PROSITE" id="PS50240"/>
    </source>
</evidence>
<keyword evidence="10" id="KW-1185">Reference proteome</keyword>
<dbReference type="Gene3D" id="2.40.10.10">
    <property type="entry name" value="Trypsin-like serine proteases"/>
    <property type="match status" value="1"/>
</dbReference>
<dbReference type="AlphaFoldDB" id="L5M494"/>
<dbReference type="Proteomes" id="UP000010556">
    <property type="component" value="Unassembled WGS sequence"/>
</dbReference>
<feature type="signal peptide" evidence="7">
    <location>
        <begin position="1"/>
        <end position="15"/>
    </location>
</feature>
<reference evidence="10" key="1">
    <citation type="journal article" date="2013" name="Science">
        <title>Comparative analysis of bat genomes provides insight into the evolution of flight and immunity.</title>
        <authorList>
            <person name="Zhang G."/>
            <person name="Cowled C."/>
            <person name="Shi Z."/>
            <person name="Huang Z."/>
            <person name="Bishop-Lilly K.A."/>
            <person name="Fang X."/>
            <person name="Wynne J.W."/>
            <person name="Xiong Z."/>
            <person name="Baker M.L."/>
            <person name="Zhao W."/>
            <person name="Tachedjian M."/>
            <person name="Zhu Y."/>
            <person name="Zhou P."/>
            <person name="Jiang X."/>
            <person name="Ng J."/>
            <person name="Yang L."/>
            <person name="Wu L."/>
            <person name="Xiao J."/>
            <person name="Feng Y."/>
            <person name="Chen Y."/>
            <person name="Sun X."/>
            <person name="Zhang Y."/>
            <person name="Marsh G.A."/>
            <person name="Crameri G."/>
            <person name="Broder C.C."/>
            <person name="Frey K.G."/>
            <person name="Wang L.F."/>
            <person name="Wang J."/>
        </authorList>
    </citation>
    <scope>NUCLEOTIDE SEQUENCE [LARGE SCALE GENOMIC DNA]</scope>
</reference>
<evidence type="ECO:0000256" key="4">
    <source>
        <dbReference type="ARBA" id="ARBA00022825"/>
    </source>
</evidence>
<keyword evidence="3" id="KW-0378">Hydrolase</keyword>
<gene>
    <name evidence="9" type="ORF">MDA_GLEAN10000553</name>
</gene>
<feature type="chain" id="PRO_5012813566" evidence="7">
    <location>
        <begin position="16"/>
        <end position="101"/>
    </location>
</feature>
<keyword evidence="6" id="KW-0325">Glycoprotein</keyword>
<evidence type="ECO:0000256" key="3">
    <source>
        <dbReference type="ARBA" id="ARBA00022801"/>
    </source>
</evidence>
<name>L5M494_MYODS</name>
<dbReference type="eggNOG" id="KOG3627">
    <property type="taxonomic scope" value="Eukaryota"/>
</dbReference>
<sequence>MLWLLVLTLPSLGGSVPVTSDPSPGTELVGIIRGHAAADGAWPWQGDSGGPLVCSWEGIWVQVGIVSWGYSCGHRDFPGVYARVMSYISWIRKYVPLCPGS</sequence>
<organism evidence="9 10">
    <name type="scientific">Myotis davidii</name>
    <name type="common">David's myotis</name>
    <dbReference type="NCBI Taxonomy" id="225400"/>
    <lineage>
        <taxon>Eukaryota</taxon>
        <taxon>Metazoa</taxon>
        <taxon>Chordata</taxon>
        <taxon>Craniata</taxon>
        <taxon>Vertebrata</taxon>
        <taxon>Euteleostomi</taxon>
        <taxon>Mammalia</taxon>
        <taxon>Eutheria</taxon>
        <taxon>Laurasiatheria</taxon>
        <taxon>Chiroptera</taxon>
        <taxon>Yangochiroptera</taxon>
        <taxon>Vespertilionidae</taxon>
        <taxon>Myotis</taxon>
    </lineage>
</organism>
<evidence type="ECO:0000256" key="1">
    <source>
        <dbReference type="ARBA" id="ARBA00022670"/>
    </source>
</evidence>
<evidence type="ECO:0000256" key="6">
    <source>
        <dbReference type="ARBA" id="ARBA00023180"/>
    </source>
</evidence>
<evidence type="ECO:0000313" key="10">
    <source>
        <dbReference type="Proteomes" id="UP000010556"/>
    </source>
</evidence>
<protein>
    <submittedName>
        <fullName evidence="9">Mastin</fullName>
    </submittedName>
</protein>
<evidence type="ECO:0000256" key="2">
    <source>
        <dbReference type="ARBA" id="ARBA00022729"/>
    </source>
</evidence>
<keyword evidence="5" id="KW-1015">Disulfide bond</keyword>
<dbReference type="InterPro" id="IPR001254">
    <property type="entry name" value="Trypsin_dom"/>
</dbReference>
<dbReference type="EMBL" id="KB104500">
    <property type="protein sequence ID" value="ELK33211.1"/>
    <property type="molecule type" value="Genomic_DNA"/>
</dbReference>
<dbReference type="PROSITE" id="PS50240">
    <property type="entry name" value="TRYPSIN_DOM"/>
    <property type="match status" value="1"/>
</dbReference>
<accession>L5M494</accession>
<dbReference type="PANTHER" id="PTHR24253:SF144">
    <property type="entry name" value="CHYMOTRYPSIN-LIKE PROTEASE CTRL-1-RELATED"/>
    <property type="match status" value="1"/>
</dbReference>
<dbReference type="Pfam" id="PF00089">
    <property type="entry name" value="Trypsin"/>
    <property type="match status" value="1"/>
</dbReference>
<evidence type="ECO:0000256" key="5">
    <source>
        <dbReference type="ARBA" id="ARBA00023157"/>
    </source>
</evidence>
<dbReference type="GO" id="GO:0006508">
    <property type="term" value="P:proteolysis"/>
    <property type="evidence" value="ECO:0007669"/>
    <property type="project" value="UniProtKB-KW"/>
</dbReference>
<feature type="domain" description="Peptidase S1" evidence="8">
    <location>
        <begin position="16"/>
        <end position="96"/>
    </location>
</feature>